<dbReference type="PaxDb" id="589924-Ferp_1358"/>
<protein>
    <recommendedName>
        <fullName evidence="2">DUF2070 domain-containing protein</fullName>
    </recommendedName>
</protein>
<feature type="transmembrane region" description="Helical" evidence="1">
    <location>
        <begin position="153"/>
        <end position="171"/>
    </location>
</feature>
<dbReference type="Pfam" id="PF09843">
    <property type="entry name" value="DUF2070"/>
    <property type="match status" value="1"/>
</dbReference>
<dbReference type="KEGG" id="fpl:Ferp_1358"/>
<dbReference type="eggNOG" id="arCOG04351">
    <property type="taxonomic scope" value="Archaea"/>
</dbReference>
<dbReference type="STRING" id="589924.Ferp_1358"/>
<dbReference type="AlphaFoldDB" id="D3RYE6"/>
<dbReference type="RefSeq" id="WP_012965852.1">
    <property type="nucleotide sequence ID" value="NC_013849.1"/>
</dbReference>
<evidence type="ECO:0000256" key="1">
    <source>
        <dbReference type="SAM" id="Phobius"/>
    </source>
</evidence>
<dbReference type="Proteomes" id="UP000002613">
    <property type="component" value="Chromosome"/>
</dbReference>
<feature type="domain" description="DUF2070" evidence="2">
    <location>
        <begin position="7"/>
        <end position="524"/>
    </location>
</feature>
<dbReference type="GeneID" id="8778874"/>
<reference evidence="3 4" key="2">
    <citation type="journal article" date="2011" name="Stand. Genomic Sci.">
        <title>Complete genome sequence of Ferroglobus placidus AEDII12DO.</title>
        <authorList>
            <person name="Anderson I."/>
            <person name="Risso C."/>
            <person name="Holmes D."/>
            <person name="Lucas S."/>
            <person name="Copeland A."/>
            <person name="Lapidus A."/>
            <person name="Cheng J.F."/>
            <person name="Bruce D."/>
            <person name="Goodwin L."/>
            <person name="Pitluck S."/>
            <person name="Saunders E."/>
            <person name="Brettin T."/>
            <person name="Detter J.C."/>
            <person name="Han C."/>
            <person name="Tapia R."/>
            <person name="Larimer F."/>
            <person name="Land M."/>
            <person name="Hauser L."/>
            <person name="Woyke T."/>
            <person name="Lovley D."/>
            <person name="Kyrpides N."/>
            <person name="Ivanova N."/>
        </authorList>
    </citation>
    <scope>NUCLEOTIDE SEQUENCE [LARGE SCALE GENOMIC DNA]</scope>
    <source>
        <strain evidence="4">DSM 10642 / AEDII12DO</strain>
    </source>
</reference>
<evidence type="ECO:0000313" key="4">
    <source>
        <dbReference type="Proteomes" id="UP000002613"/>
    </source>
</evidence>
<proteinExistence type="predicted"/>
<dbReference type="HOGENOM" id="CLU_547036_0_0_2"/>
<reference evidence="4" key="1">
    <citation type="submission" date="2010-02" db="EMBL/GenBank/DDBJ databases">
        <title>Complete sequence of Ferroglobus placidus DSM 10642.</title>
        <authorList>
            <consortium name="US DOE Joint Genome Institute"/>
            <person name="Lucas S."/>
            <person name="Copeland A."/>
            <person name="Lapidus A."/>
            <person name="Cheng J.-F."/>
            <person name="Bruce D."/>
            <person name="Goodwin L."/>
            <person name="Pitluck S."/>
            <person name="Saunders E."/>
            <person name="Brettin T."/>
            <person name="Detter J.C."/>
            <person name="Han C."/>
            <person name="Tapia R."/>
            <person name="Larimer F."/>
            <person name="Land M."/>
            <person name="Hauser L."/>
            <person name="Kyrpides N."/>
            <person name="Ivanova N."/>
            <person name="Holmes D."/>
            <person name="Lovley D."/>
            <person name="Kyrpides N."/>
            <person name="Anderson I.J."/>
            <person name="Woyke T."/>
        </authorList>
    </citation>
    <scope>NUCLEOTIDE SEQUENCE [LARGE SCALE GENOMIC DNA]</scope>
    <source>
        <strain evidence="4">DSM 10642 / AEDII12DO</strain>
    </source>
</reference>
<keyword evidence="1" id="KW-1133">Transmembrane helix</keyword>
<evidence type="ECO:0000313" key="3">
    <source>
        <dbReference type="EMBL" id="ADC65509.1"/>
    </source>
</evidence>
<keyword evidence="1" id="KW-0812">Transmembrane</keyword>
<feature type="transmembrane region" description="Helical" evidence="1">
    <location>
        <begin position="76"/>
        <end position="97"/>
    </location>
</feature>
<keyword evidence="1" id="KW-0472">Membrane</keyword>
<feature type="transmembrane region" description="Helical" evidence="1">
    <location>
        <begin position="510"/>
        <end position="532"/>
    </location>
</feature>
<evidence type="ECO:0000259" key="2">
    <source>
        <dbReference type="Pfam" id="PF09843"/>
    </source>
</evidence>
<feature type="transmembrane region" description="Helical" evidence="1">
    <location>
        <begin position="103"/>
        <end position="121"/>
    </location>
</feature>
<dbReference type="EMBL" id="CP001899">
    <property type="protein sequence ID" value="ADC65509.1"/>
    <property type="molecule type" value="Genomic_DNA"/>
</dbReference>
<feature type="transmembrane region" description="Helical" evidence="1">
    <location>
        <begin position="128"/>
        <end position="147"/>
    </location>
</feature>
<accession>D3RYE6</accession>
<feature type="transmembrane region" description="Helical" evidence="1">
    <location>
        <begin position="50"/>
        <end position="69"/>
    </location>
</feature>
<organism evidence="3 4">
    <name type="scientific">Ferroglobus placidus (strain DSM 10642 / AEDII12DO)</name>
    <dbReference type="NCBI Taxonomy" id="589924"/>
    <lineage>
        <taxon>Archaea</taxon>
        <taxon>Methanobacteriati</taxon>
        <taxon>Methanobacteriota</taxon>
        <taxon>Archaeoglobi</taxon>
        <taxon>Archaeoglobales</taxon>
        <taxon>Archaeoglobaceae</taxon>
        <taxon>Ferroglobus</taxon>
    </lineage>
</organism>
<sequence>MIDPELLEKFYTKVFSVPRKRITVSIALVTIVIASYLNGTSSKIFFVERYFFVGLSILISLMLVSRFLVSAFNSRRLFFLALFFLIFTEFFDFLAVQTGNEEIIVVAPASSAFIISTVLFFTSKRFSFFAPLAILLLVYPAAFLFSYQANHRFLAYLITSLAGIGMSFLFLKYLDKKFGRVEILPLLKKFLWYWLTNEEDELEREFEKYSKEFEGKYAKVKIGDVVLHAANVHPGPLRNLGGSKLVKKVMTKKKNVFLHAASMHSENPISVKELEKLVDKENYEEVKAKKPYRIEGKRFWVKVYPFSDFSLVIVHGKNYMDDLPFELQAVAEKVYGNCVLIDSHSCYGKELGVEDILEIEELFKAKESEEAELSYHYDELFVETESICSKVAVLLLNYSGEKHAIVVFDSNNVSCHVRNEVLKIFEERGYDADVLSTDNHEKTGVSPRKSYKAVGEEEKFLLEFFKKVLEEASFEKAHPQVMVEKFRVKVMGREFFEDLERAFKEIGEKAMYLFFFLMFLNPLLAYVLARIII</sequence>
<feature type="transmembrane region" description="Helical" evidence="1">
    <location>
        <begin position="21"/>
        <end position="38"/>
    </location>
</feature>
<dbReference type="InterPro" id="IPR019204">
    <property type="entry name" value="DUF2070_membrane"/>
</dbReference>
<gene>
    <name evidence="3" type="ordered locus">Ferp_1358</name>
</gene>
<name>D3RYE6_FERPA</name>
<dbReference type="OrthoDB" id="8914at2157"/>
<keyword evidence="4" id="KW-1185">Reference proteome</keyword>